<keyword evidence="1" id="KW-0812">Transmembrane</keyword>
<accession>A0ABY4J2B2</accession>
<dbReference type="EMBL" id="CP078078">
    <property type="protein sequence ID" value="UPL18155.1"/>
    <property type="molecule type" value="Genomic_DNA"/>
</dbReference>
<proteinExistence type="predicted"/>
<evidence type="ECO:0000313" key="3">
    <source>
        <dbReference type="Proteomes" id="UP000830631"/>
    </source>
</evidence>
<feature type="transmembrane region" description="Helical" evidence="1">
    <location>
        <begin position="319"/>
        <end position="339"/>
    </location>
</feature>
<feature type="transmembrane region" description="Helical" evidence="1">
    <location>
        <begin position="188"/>
        <end position="209"/>
    </location>
</feature>
<dbReference type="RefSeq" id="WP_131491949.1">
    <property type="nucleotide sequence ID" value="NZ_CP078078.1"/>
</dbReference>
<feature type="transmembrane region" description="Helical" evidence="1">
    <location>
        <begin position="216"/>
        <end position="237"/>
    </location>
</feature>
<feature type="transmembrane region" description="Helical" evidence="1">
    <location>
        <begin position="267"/>
        <end position="285"/>
    </location>
</feature>
<feature type="transmembrane region" description="Helical" evidence="1">
    <location>
        <begin position="429"/>
        <end position="450"/>
    </location>
</feature>
<protein>
    <submittedName>
        <fullName evidence="2">Uncharacterized protein</fullName>
    </submittedName>
</protein>
<keyword evidence="3" id="KW-1185">Reference proteome</keyword>
<reference evidence="2 3" key="1">
    <citation type="submission" date="2021-06" db="EMBL/GenBank/DDBJ databases">
        <title>Genome-based taxonomic framework of Microbacterium strains isolated from marine environment, the description of four new species and reclassification of four preexisting species.</title>
        <authorList>
            <person name="Lee S.D."/>
            <person name="Kim S.-M."/>
            <person name="Byeon Y.-S."/>
            <person name="Yang H.L."/>
            <person name="Kim I.S."/>
        </authorList>
    </citation>
    <scope>NUCLEOTIDE SEQUENCE [LARGE SCALE GENOMIC DNA]</scope>
    <source>
        <strain evidence="2 3">KSW4-10</strain>
    </source>
</reference>
<sequence length="628" mass="65603">MLSWAGQVPALLVAIAVIVLPGLPAAMCLRASPLLRAGAAVALSLGIVATATVIAPVFGLAWSPLPVAIVASIVTAIASLLRWTGRGVPGLGGSRTPAVWGALGAAFTGWVVVVALGIADPTHPSQLYDGLFHLNAVEFITQTGDASPLHMTMVTPGAATGTYPTLWHAIVALVVPVSGGVVTATNTVTVAVIAVIWPLAMACLASILFPSRPSVAVWAPLVAFGFSVFPLGFLTWGVLYPNLLGNLLLPLLLSFIVRCFEPGDGRAGKALWILTAAATAAAVAAAHPSSLLAGVALSVPFVVWRALRLWPTGGTTRRVVLVGSLLLGGGLLIAVWLAANVTTHEWLPNETMSQAFGEVAFLSPVGRTAGLLLGPLAAIGIWRVVKDRQWWILYSYGVSIAFYLASAWFPVLSLRSLAVGVWYDDTTRVGALLAMWGIPLAGLGAAVVVSWVGDRWRNGSRLLAGAISGLLVLGAATHIPAVVNDLSYMRNSSFAFTPDSQGLSSDEAALFEKIAGRLNSEDIVLGDPLTGAGLLFAYTGHRVVFPHVTGRYGADAELLARSFSEGGEVVCDAAARLGVTFVLDFGDRQLFENHWTTFDGLHHLADSPLLSEVDRVGDAVLYEVTGCG</sequence>
<organism evidence="2 3">
    <name type="scientific">Microbacterium aurugineum</name>
    <dbReference type="NCBI Taxonomy" id="2851642"/>
    <lineage>
        <taxon>Bacteria</taxon>
        <taxon>Bacillati</taxon>
        <taxon>Actinomycetota</taxon>
        <taxon>Actinomycetes</taxon>
        <taxon>Micrococcales</taxon>
        <taxon>Microbacteriaceae</taxon>
        <taxon>Microbacterium</taxon>
    </lineage>
</organism>
<evidence type="ECO:0000256" key="1">
    <source>
        <dbReference type="SAM" id="Phobius"/>
    </source>
</evidence>
<dbReference type="Proteomes" id="UP000830631">
    <property type="component" value="Chromosome"/>
</dbReference>
<name>A0ABY4J2B2_9MICO</name>
<gene>
    <name evidence="2" type="ORF">KV397_10510</name>
</gene>
<feature type="transmembrane region" description="Helical" evidence="1">
    <location>
        <begin position="97"/>
        <end position="119"/>
    </location>
</feature>
<feature type="transmembrane region" description="Helical" evidence="1">
    <location>
        <begin position="359"/>
        <end position="379"/>
    </location>
</feature>
<dbReference type="InterPro" id="IPR046671">
    <property type="entry name" value="DUF6541"/>
</dbReference>
<feature type="transmembrane region" description="Helical" evidence="1">
    <location>
        <begin position="391"/>
        <end position="409"/>
    </location>
</feature>
<feature type="transmembrane region" description="Helical" evidence="1">
    <location>
        <begin position="243"/>
        <end position="260"/>
    </location>
</feature>
<keyword evidence="1" id="KW-1133">Transmembrane helix</keyword>
<feature type="transmembrane region" description="Helical" evidence="1">
    <location>
        <begin position="65"/>
        <end position="85"/>
    </location>
</feature>
<keyword evidence="1" id="KW-0472">Membrane</keyword>
<dbReference type="Pfam" id="PF20176">
    <property type="entry name" value="DUF6541"/>
    <property type="match status" value="1"/>
</dbReference>
<feature type="transmembrane region" description="Helical" evidence="1">
    <location>
        <begin position="6"/>
        <end position="27"/>
    </location>
</feature>
<evidence type="ECO:0000313" key="2">
    <source>
        <dbReference type="EMBL" id="UPL18155.1"/>
    </source>
</evidence>
<feature type="transmembrane region" description="Helical" evidence="1">
    <location>
        <begin position="462"/>
        <end position="483"/>
    </location>
</feature>
<feature type="transmembrane region" description="Helical" evidence="1">
    <location>
        <begin position="39"/>
        <end position="59"/>
    </location>
</feature>